<keyword evidence="7" id="KW-0539">Nucleus</keyword>
<feature type="non-terminal residue" evidence="11">
    <location>
        <position position="1"/>
    </location>
</feature>
<dbReference type="EMBL" id="KV612892">
    <property type="protein sequence ID" value="OPL20295.1"/>
    <property type="molecule type" value="Genomic_DNA"/>
</dbReference>
<evidence type="ECO:0000256" key="9">
    <source>
        <dbReference type="SAM" id="MobiDB-lite"/>
    </source>
</evidence>
<evidence type="ECO:0000256" key="4">
    <source>
        <dbReference type="ARBA" id="ARBA00023015"/>
    </source>
</evidence>
<dbReference type="GO" id="GO:0003723">
    <property type="term" value="F:RNA binding"/>
    <property type="evidence" value="ECO:0007669"/>
    <property type="project" value="UniProtKB-UniRule"/>
</dbReference>
<evidence type="ECO:0000256" key="2">
    <source>
        <dbReference type="ARBA" id="ARBA00022553"/>
    </source>
</evidence>
<reference evidence="11 12" key="1">
    <citation type="journal article" date="2016" name="PLoS ONE">
        <title>A First Insight into the Genome of the Filter-Feeder Mussel Mytilus galloprovincialis.</title>
        <authorList>
            <person name="Murgarella M."/>
            <person name="Puiu D."/>
            <person name="Novoa B."/>
            <person name="Figueras A."/>
            <person name="Posada D."/>
            <person name="Canchaya C."/>
        </authorList>
    </citation>
    <scope>NUCLEOTIDE SEQUENCE [LARGE SCALE GENOMIC DNA]</scope>
    <source>
        <tissue evidence="11">Muscle</tissue>
    </source>
</reference>
<comment type="subcellular location">
    <subcellularLocation>
        <location evidence="1">Nucleus</location>
    </subcellularLocation>
</comment>
<organism evidence="11 12">
    <name type="scientific">Mytilus galloprovincialis</name>
    <name type="common">Mediterranean mussel</name>
    <dbReference type="NCBI Taxonomy" id="29158"/>
    <lineage>
        <taxon>Eukaryota</taxon>
        <taxon>Metazoa</taxon>
        <taxon>Spiralia</taxon>
        <taxon>Lophotrochozoa</taxon>
        <taxon>Mollusca</taxon>
        <taxon>Bivalvia</taxon>
        <taxon>Autobranchia</taxon>
        <taxon>Pteriomorphia</taxon>
        <taxon>Mytilida</taxon>
        <taxon>Mytiloidea</taxon>
        <taxon>Mytilidae</taxon>
        <taxon>Mytilinae</taxon>
        <taxon>Mytilus</taxon>
    </lineage>
</organism>
<accession>A0A3R5Q1G4</accession>
<evidence type="ECO:0000256" key="6">
    <source>
        <dbReference type="ARBA" id="ARBA00023163"/>
    </source>
</evidence>
<dbReference type="Proteomes" id="UP000266721">
    <property type="component" value="Unassembled WGS sequence"/>
</dbReference>
<feature type="compositionally biased region" description="Basic residues" evidence="9">
    <location>
        <begin position="41"/>
        <end position="54"/>
    </location>
</feature>
<evidence type="ECO:0000256" key="1">
    <source>
        <dbReference type="ARBA" id="ARBA00004123"/>
    </source>
</evidence>
<dbReference type="InterPro" id="IPR035979">
    <property type="entry name" value="RBD_domain_sf"/>
</dbReference>
<protein>
    <submittedName>
        <fullName evidence="11">Peroxisome 1-like proliferator-activated receptor gamma coactivator-related protein</fullName>
    </submittedName>
</protein>
<evidence type="ECO:0000259" key="10">
    <source>
        <dbReference type="PROSITE" id="PS50102"/>
    </source>
</evidence>
<dbReference type="GO" id="GO:0003712">
    <property type="term" value="F:transcription coregulator activity"/>
    <property type="evidence" value="ECO:0007669"/>
    <property type="project" value="InterPro"/>
</dbReference>
<feature type="non-terminal residue" evidence="11">
    <location>
        <position position="125"/>
    </location>
</feature>
<dbReference type="AlphaFoldDB" id="A0A3R5Q1G4"/>
<dbReference type="PANTHER" id="PTHR15528">
    <property type="entry name" value="PEROXISOME PROLIFERATOR ACTIVATED RECEPTOR GAMMA COACTIVATOR 1 PGC-1 -RELATED"/>
    <property type="match status" value="1"/>
</dbReference>
<name>A0A3R5Q1G4_MYTGA</name>
<keyword evidence="3 8" id="KW-0694">RNA-binding</keyword>
<dbReference type="InterPro" id="IPR034605">
    <property type="entry name" value="PGC-1"/>
</dbReference>
<dbReference type="GO" id="GO:0005634">
    <property type="term" value="C:nucleus"/>
    <property type="evidence" value="ECO:0007669"/>
    <property type="project" value="UniProtKB-SubCell"/>
</dbReference>
<keyword evidence="6" id="KW-0804">Transcription</keyword>
<dbReference type="InterPro" id="IPR000504">
    <property type="entry name" value="RRM_dom"/>
</dbReference>
<evidence type="ECO:0000256" key="8">
    <source>
        <dbReference type="PROSITE-ProRule" id="PRU00176"/>
    </source>
</evidence>
<keyword evidence="2" id="KW-0597">Phosphoprotein</keyword>
<dbReference type="SMR" id="A0A3R5Q1G4"/>
<evidence type="ECO:0000256" key="5">
    <source>
        <dbReference type="ARBA" id="ARBA00023159"/>
    </source>
</evidence>
<dbReference type="Pfam" id="PF00076">
    <property type="entry name" value="RRM_1"/>
    <property type="match status" value="1"/>
</dbReference>
<dbReference type="PANTHER" id="PTHR15528:SF11">
    <property type="entry name" value="FI18188P1"/>
    <property type="match status" value="1"/>
</dbReference>
<keyword evidence="4" id="KW-0805">Transcription regulation</keyword>
<dbReference type="GO" id="GO:0045944">
    <property type="term" value="P:positive regulation of transcription by RNA polymerase II"/>
    <property type="evidence" value="ECO:0007669"/>
    <property type="project" value="TreeGrafter"/>
</dbReference>
<evidence type="ECO:0000313" key="11">
    <source>
        <dbReference type="EMBL" id="OPL20295.1"/>
    </source>
</evidence>
<keyword evidence="11" id="KW-0675">Receptor</keyword>
<dbReference type="Gene3D" id="3.30.70.330">
    <property type="match status" value="1"/>
</dbReference>
<dbReference type="InterPro" id="IPR012677">
    <property type="entry name" value="Nucleotide-bd_a/b_plait_sf"/>
</dbReference>
<evidence type="ECO:0000313" key="12">
    <source>
        <dbReference type="Proteomes" id="UP000266721"/>
    </source>
</evidence>
<dbReference type="PROSITE" id="PS50102">
    <property type="entry name" value="RRM"/>
    <property type="match status" value="1"/>
</dbReference>
<evidence type="ECO:0000256" key="7">
    <source>
        <dbReference type="ARBA" id="ARBA00023242"/>
    </source>
</evidence>
<feature type="domain" description="RRM" evidence="10">
    <location>
        <begin position="69"/>
        <end position="125"/>
    </location>
</feature>
<keyword evidence="12" id="KW-1185">Reference proteome</keyword>
<gene>
    <name evidence="11" type="ORF">AM593_04480</name>
</gene>
<sequence>RDQFQGQDVFQEILTQVILLTQGQDQGHQITDDIYFINRTSRSRSREKRRQRRQKEREERKQQQIEERRIIYVGKVPNDYTRKKLHTRFQRFGEIEEVSLHFREHGDNYGFVTFLYTCDAYAAIE</sequence>
<keyword evidence="5" id="KW-0010">Activator</keyword>
<dbReference type="SUPFAM" id="SSF54928">
    <property type="entry name" value="RNA-binding domain, RBD"/>
    <property type="match status" value="1"/>
</dbReference>
<proteinExistence type="predicted"/>
<evidence type="ECO:0000256" key="3">
    <source>
        <dbReference type="ARBA" id="ARBA00022884"/>
    </source>
</evidence>
<feature type="region of interest" description="Disordered" evidence="9">
    <location>
        <begin position="41"/>
        <end position="63"/>
    </location>
</feature>